<name>A0A7M7QCI1_NASVI</name>
<dbReference type="RefSeq" id="XP_031784557.1">
    <property type="nucleotide sequence ID" value="XM_031928697.1"/>
</dbReference>
<accession>A0A7M7QCI1</accession>
<dbReference type="Proteomes" id="UP000002358">
    <property type="component" value="Chromosome 4"/>
</dbReference>
<evidence type="ECO:0000313" key="2">
    <source>
        <dbReference type="Proteomes" id="UP000002358"/>
    </source>
</evidence>
<keyword evidence="2" id="KW-1185">Reference proteome</keyword>
<reference evidence="1" key="1">
    <citation type="submission" date="2021-01" db="UniProtKB">
        <authorList>
            <consortium name="EnsemblMetazoa"/>
        </authorList>
    </citation>
    <scope>IDENTIFICATION</scope>
</reference>
<evidence type="ECO:0000313" key="1">
    <source>
        <dbReference type="EnsemblMetazoa" id="XP_031784557"/>
    </source>
</evidence>
<dbReference type="AlphaFoldDB" id="A0A7M7QCI1"/>
<protein>
    <submittedName>
        <fullName evidence="1">Uncharacterized protein</fullName>
    </submittedName>
</protein>
<sequence length="106" mass="11633">MALRICLYTCAPFVHCRIRAAEQLEVLQSPRSGLEESMNITGMGTDCSERDESYCFFSPEFSLTLQGSGNGDESGGLALNSFQRSGCRHLLTKSSVNFDPPSTEED</sequence>
<organism evidence="1 2">
    <name type="scientific">Nasonia vitripennis</name>
    <name type="common">Parasitic wasp</name>
    <dbReference type="NCBI Taxonomy" id="7425"/>
    <lineage>
        <taxon>Eukaryota</taxon>
        <taxon>Metazoa</taxon>
        <taxon>Ecdysozoa</taxon>
        <taxon>Arthropoda</taxon>
        <taxon>Hexapoda</taxon>
        <taxon>Insecta</taxon>
        <taxon>Pterygota</taxon>
        <taxon>Neoptera</taxon>
        <taxon>Endopterygota</taxon>
        <taxon>Hymenoptera</taxon>
        <taxon>Apocrita</taxon>
        <taxon>Proctotrupomorpha</taxon>
        <taxon>Chalcidoidea</taxon>
        <taxon>Pteromalidae</taxon>
        <taxon>Pteromalinae</taxon>
        <taxon>Nasonia</taxon>
    </lineage>
</organism>
<proteinExistence type="predicted"/>
<dbReference type="GeneID" id="100679373"/>
<dbReference type="EnsemblMetazoa" id="XM_031928697">
    <property type="protein sequence ID" value="XP_031784557"/>
    <property type="gene ID" value="LOC100679373"/>
</dbReference>